<dbReference type="EMBL" id="SWFT01000124">
    <property type="protein sequence ID" value="KAA8899378.1"/>
    <property type="molecule type" value="Genomic_DNA"/>
</dbReference>
<dbReference type="Pfam" id="PF15469">
    <property type="entry name" value="Sec5"/>
    <property type="match status" value="1"/>
</dbReference>
<dbReference type="RefSeq" id="XP_034010892.1">
    <property type="nucleotide sequence ID" value="XM_034157270.1"/>
</dbReference>
<organism evidence="6 7">
    <name type="scientific">Diutina rugosa</name>
    <name type="common">Yeast</name>
    <name type="synonym">Candida rugosa</name>
    <dbReference type="NCBI Taxonomy" id="5481"/>
    <lineage>
        <taxon>Eukaryota</taxon>
        <taxon>Fungi</taxon>
        <taxon>Dikarya</taxon>
        <taxon>Ascomycota</taxon>
        <taxon>Saccharomycotina</taxon>
        <taxon>Pichiomycetes</taxon>
        <taxon>Debaryomycetaceae</taxon>
        <taxon>Diutina</taxon>
    </lineage>
</organism>
<proteinExistence type="inferred from homology"/>
<dbReference type="InterPro" id="IPR029175">
    <property type="entry name" value="EXOC2/Sec5"/>
</dbReference>
<dbReference type="InterPro" id="IPR039481">
    <property type="entry name" value="EXOC2/Sec5_N_dom"/>
</dbReference>
<dbReference type="GO" id="GO:0015031">
    <property type="term" value="P:protein transport"/>
    <property type="evidence" value="ECO:0007669"/>
    <property type="project" value="UniProtKB-KW"/>
</dbReference>
<comment type="subunit">
    <text evidence="4">Component of the exocyst complex.</text>
</comment>
<feature type="domain" description="Exocyst complex component EXOC2/Sec5 N-terminal" evidence="5">
    <location>
        <begin position="81"/>
        <end position="951"/>
    </location>
</feature>
<gene>
    <name evidence="6" type="ORF">DIURU_004400</name>
</gene>
<dbReference type="VEuPathDB" id="FungiDB:DIURU_004400"/>
<comment type="function">
    <text evidence="4">Component of the exocyst complex involved in the docking of exocytic vesicles with fusion sites on the plasma membrane.</text>
</comment>
<evidence type="ECO:0000256" key="2">
    <source>
        <dbReference type="ARBA" id="ARBA00022448"/>
    </source>
</evidence>
<keyword evidence="3 4" id="KW-0268">Exocytosis</keyword>
<dbReference type="GO" id="GO:0000145">
    <property type="term" value="C:exocyst"/>
    <property type="evidence" value="ECO:0007669"/>
    <property type="project" value="UniProtKB-UniRule"/>
</dbReference>
<dbReference type="OrthoDB" id="26242at2759"/>
<evidence type="ECO:0000313" key="6">
    <source>
        <dbReference type="EMBL" id="KAA8899378.1"/>
    </source>
</evidence>
<dbReference type="PANTHER" id="PTHR13043">
    <property type="entry name" value="EXOCYST COMPLEX COMPONENT SEC5"/>
    <property type="match status" value="1"/>
</dbReference>
<dbReference type="GO" id="GO:0006893">
    <property type="term" value="P:Golgi to plasma membrane transport"/>
    <property type="evidence" value="ECO:0007669"/>
    <property type="project" value="UniProtKB-UniRule"/>
</dbReference>
<keyword evidence="4" id="KW-0653">Protein transport</keyword>
<evidence type="ECO:0000256" key="1">
    <source>
        <dbReference type="ARBA" id="ARBA00010578"/>
    </source>
</evidence>
<dbReference type="PANTHER" id="PTHR13043:SF1">
    <property type="entry name" value="EXOCYST COMPLEX COMPONENT 2"/>
    <property type="match status" value="1"/>
</dbReference>
<protein>
    <recommendedName>
        <fullName evidence="4">Exocyst complex component SEC5</fullName>
    </recommendedName>
</protein>
<name>A0A642UI43_DIURU</name>
<keyword evidence="7" id="KW-1185">Reference proteome</keyword>
<reference evidence="6 7" key="1">
    <citation type="submission" date="2019-07" db="EMBL/GenBank/DDBJ databases">
        <title>Genome assembly of two rare yeast pathogens: Diutina rugosa and Trichomonascus ciferrii.</title>
        <authorList>
            <person name="Mixao V."/>
            <person name="Saus E."/>
            <person name="Hansen A."/>
            <person name="Lass-Flor C."/>
            <person name="Gabaldon T."/>
        </authorList>
    </citation>
    <scope>NUCLEOTIDE SEQUENCE [LARGE SCALE GENOMIC DNA]</scope>
    <source>
        <strain evidence="6 7">CBS 613</strain>
    </source>
</reference>
<dbReference type="OMA" id="DCSQFYD"/>
<evidence type="ECO:0000259" key="5">
    <source>
        <dbReference type="Pfam" id="PF15469"/>
    </source>
</evidence>
<comment type="caution">
    <text evidence="6">The sequence shown here is derived from an EMBL/GenBank/DDBJ whole genome shotgun (WGS) entry which is preliminary data.</text>
</comment>
<evidence type="ECO:0000313" key="7">
    <source>
        <dbReference type="Proteomes" id="UP000449547"/>
    </source>
</evidence>
<sequence>MLDYDAADESLLSFYDLPTLHPTQLSDVESKQHPTQFYDLDEVAKMPLDEQFSILNEVVNRQYQPFLVSRKPEDYTKDDVEDPLQGKGSNVVQTLLSRRAISSQNDPEINHYIITSQQFDASKFLTTVHNDSSIDDLTRYLGILDRSLKSQRGNVQRVIDNNFEQFVDIKKRIDTILVGFRQTKTKVGTERDATKVYMPSQGGVKDDSLSAQLEDSIKNLNTTLALMIRPIKENTDRESKLGQVIEFIRSNQFLFDLPQKLLNNIAQNRHDEVVDDYNEYILKRESFTRNHEQQYQADRAEAEGDATKLQQVEESNLLVLTVANKLFDNVDNIIHEYRKRIYRQLLALDHQVTLNTYGRAIDSEKNPNSKFISLVDKIYQLDPDKKSNPISQFLRAQVDGLHHELEHQLTKFDDKFKMMQAKLKSHIGSLSGSPRRSYVRYIAEKYLTIETYFQTNSVMADPEHTVTEVFEQSENLDLSVINETWLVLFNFIDYLDDIYRKNVAKFVTNYTHYGGTQNIEDVDPEGQIRASFDQLITRTVDILSLIFDDEDQANLADQVPENYSQFMPYYSNSLSAMYYLSAISNKLSRFLTSLGKFVGSVGEVYKSAESNRLVKLMRNCAARANQRIVEALGTVWVNDCSQFYELEQWDVSTIPIEGEDPHFDGANYTKLMNIITYYHGFVLTKIGQLLFTKNDKGAEIRIVPSHPSKKTLVGVEIQFMRCLNITLDSIMKKYNNDRKDDNSAVYKILTMNNFDVLSRLVYPILIRKFDTLFDKDLQQQNLPIFANIDRASLTIFDDVISKQKLVMNARISQHFNSGVEPRELKVDGFIYDILMEFVKLIHRIKPLTGTEIFISIVNELQQGVLKSVLDNMRAHPDMSAVKLANLKLDVNFFMEVFENSKTLKINETAFRIIEILLNSIQERLGDAYDQQEWDDVLEENLRVSANQFDCF</sequence>
<comment type="similarity">
    <text evidence="1 4">Belongs to the SEC5 family.</text>
</comment>
<dbReference type="Proteomes" id="UP000449547">
    <property type="component" value="Unassembled WGS sequence"/>
</dbReference>
<keyword evidence="2 4" id="KW-0813">Transport</keyword>
<dbReference type="AlphaFoldDB" id="A0A642UI43"/>
<accession>A0A642UI43</accession>
<evidence type="ECO:0000256" key="3">
    <source>
        <dbReference type="ARBA" id="ARBA00022483"/>
    </source>
</evidence>
<dbReference type="GO" id="GO:0006887">
    <property type="term" value="P:exocytosis"/>
    <property type="evidence" value="ECO:0007669"/>
    <property type="project" value="UniProtKB-KW"/>
</dbReference>
<evidence type="ECO:0000256" key="4">
    <source>
        <dbReference type="RuleBase" id="RU365069"/>
    </source>
</evidence>
<dbReference type="GeneID" id="54783051"/>